<keyword evidence="5" id="KW-1185">Reference proteome</keyword>
<sequence>MAAEVIIAIDIGSSSIRCSAYNELNIMASSFKTTSSVKAVSGKISIQSTGALGKTLLDLVEECLDETLEKLDNMDETVQVVAVGFACFVMNLIGTDKNGNIIGSEATMSYACSSDEVANEVDALRRELGEHKALELYKRTGAPLHSAYAMAQLRAFYRSNSDCVSKVIKWKSICSLLLDRWTARDDTPISYSEASWCGLINYGTCEYDDLVMDLLPDACRNALPKLADFDQVSILSEGISQQTSYWKRWPLLRGSRLFLGLGDGACANIGSKCTVPMHGWNISCSSRLSALSHWAVRKSQL</sequence>
<keyword evidence="1" id="KW-0808">Transferase</keyword>
<organism evidence="4 5">
    <name type="scientific">Fistulifera solaris</name>
    <name type="common">Oleaginous diatom</name>
    <dbReference type="NCBI Taxonomy" id="1519565"/>
    <lineage>
        <taxon>Eukaryota</taxon>
        <taxon>Sar</taxon>
        <taxon>Stramenopiles</taxon>
        <taxon>Ochrophyta</taxon>
        <taxon>Bacillariophyta</taxon>
        <taxon>Bacillariophyceae</taxon>
        <taxon>Bacillariophycidae</taxon>
        <taxon>Naviculales</taxon>
        <taxon>Naviculaceae</taxon>
        <taxon>Fistulifera</taxon>
    </lineage>
</organism>
<gene>
    <name evidence="4" type="ORF">FisN_2Lh264</name>
</gene>
<evidence type="ECO:0000256" key="2">
    <source>
        <dbReference type="ARBA" id="ARBA00022777"/>
    </source>
</evidence>
<dbReference type="Proteomes" id="UP000198406">
    <property type="component" value="Unassembled WGS sequence"/>
</dbReference>
<dbReference type="GO" id="GO:0005975">
    <property type="term" value="P:carbohydrate metabolic process"/>
    <property type="evidence" value="ECO:0007669"/>
    <property type="project" value="InterPro"/>
</dbReference>
<comment type="caution">
    <text evidence="4">The sequence shown here is derived from an EMBL/GenBank/DDBJ whole genome shotgun (WGS) entry which is preliminary data.</text>
</comment>
<dbReference type="InterPro" id="IPR018484">
    <property type="entry name" value="FGGY_N"/>
</dbReference>
<dbReference type="Gene3D" id="3.30.420.40">
    <property type="match status" value="1"/>
</dbReference>
<dbReference type="SUPFAM" id="SSF53067">
    <property type="entry name" value="Actin-like ATPase domain"/>
    <property type="match status" value="1"/>
</dbReference>
<dbReference type="GO" id="GO:0016301">
    <property type="term" value="F:kinase activity"/>
    <property type="evidence" value="ECO:0007669"/>
    <property type="project" value="UniProtKB-KW"/>
</dbReference>
<dbReference type="PANTHER" id="PTHR43095">
    <property type="entry name" value="SUGAR KINASE"/>
    <property type="match status" value="1"/>
</dbReference>
<dbReference type="PANTHER" id="PTHR43095:SF2">
    <property type="entry name" value="GLUCONOKINASE"/>
    <property type="match status" value="1"/>
</dbReference>
<reference evidence="4 5" key="1">
    <citation type="journal article" date="2015" name="Plant Cell">
        <title>Oil accumulation by the oleaginous diatom Fistulifera solaris as revealed by the genome and transcriptome.</title>
        <authorList>
            <person name="Tanaka T."/>
            <person name="Maeda Y."/>
            <person name="Veluchamy A."/>
            <person name="Tanaka M."/>
            <person name="Abida H."/>
            <person name="Marechal E."/>
            <person name="Bowler C."/>
            <person name="Muto M."/>
            <person name="Sunaga Y."/>
            <person name="Tanaka M."/>
            <person name="Yoshino T."/>
            <person name="Taniguchi T."/>
            <person name="Fukuda Y."/>
            <person name="Nemoto M."/>
            <person name="Matsumoto M."/>
            <person name="Wong P.S."/>
            <person name="Aburatani S."/>
            <person name="Fujibuchi W."/>
        </authorList>
    </citation>
    <scope>NUCLEOTIDE SEQUENCE [LARGE SCALE GENOMIC DNA]</scope>
    <source>
        <strain evidence="4 5">JPCC DA0580</strain>
    </source>
</reference>
<dbReference type="OrthoDB" id="1728974at2759"/>
<proteinExistence type="predicted"/>
<keyword evidence="2" id="KW-0418">Kinase</keyword>
<dbReference type="AlphaFoldDB" id="A0A1Z5KFT4"/>
<dbReference type="Pfam" id="PF00370">
    <property type="entry name" value="FGGY_N"/>
    <property type="match status" value="1"/>
</dbReference>
<dbReference type="InterPro" id="IPR043129">
    <property type="entry name" value="ATPase_NBD"/>
</dbReference>
<evidence type="ECO:0000313" key="4">
    <source>
        <dbReference type="EMBL" id="GAX24985.1"/>
    </source>
</evidence>
<dbReference type="EMBL" id="BDSP01000218">
    <property type="protein sequence ID" value="GAX24985.1"/>
    <property type="molecule type" value="Genomic_DNA"/>
</dbReference>
<evidence type="ECO:0000259" key="3">
    <source>
        <dbReference type="Pfam" id="PF00370"/>
    </source>
</evidence>
<evidence type="ECO:0000313" key="5">
    <source>
        <dbReference type="Proteomes" id="UP000198406"/>
    </source>
</evidence>
<evidence type="ECO:0000256" key="1">
    <source>
        <dbReference type="ARBA" id="ARBA00022679"/>
    </source>
</evidence>
<name>A0A1Z5KFT4_FISSO</name>
<dbReference type="InParanoid" id="A0A1Z5KFT4"/>
<feature type="domain" description="Carbohydrate kinase FGGY N-terminal" evidence="3">
    <location>
        <begin position="5"/>
        <end position="228"/>
    </location>
</feature>
<protein>
    <recommendedName>
        <fullName evidence="3">Carbohydrate kinase FGGY N-terminal domain-containing protein</fullName>
    </recommendedName>
</protein>
<accession>A0A1Z5KFT4</accession>
<dbReference type="InterPro" id="IPR050406">
    <property type="entry name" value="FGGY_Carb_Kinase"/>
</dbReference>